<dbReference type="OrthoDB" id="9808689at2"/>
<dbReference type="Proteomes" id="UP000092698">
    <property type="component" value="Chromosome"/>
</dbReference>
<sequence>METRANHLWVGVVTLLLLAGLAAAIVWIVGWGAQDRKEYDIFFPQAVEGLATGSQVTFAGVPVGKVERMNLWEKDPQFVQVRISVQPNVPILQGTTATVLGSFTGVSTIQLDGARAGAPAIVAMGRDGVPEIRPKAGGIGAILAGAPQLLDSLTTLTDRLTNFLSPQNQRSLEGVLANADRTLGEVADSGPQMRETLAQLEATLAQAEGALAQFEGTLGSADNLLNQEGPALAAELRTTLASARQAAGELEKTLSEAQPAMQEFRTSTLPALEATMVDLRRTSSALRNLTEKADEQGIGGLVGSPPLPDYEP</sequence>
<evidence type="ECO:0000313" key="5">
    <source>
        <dbReference type="Proteomes" id="UP000092698"/>
    </source>
</evidence>
<dbReference type="EMBL" id="CP016545">
    <property type="protein sequence ID" value="ANU08630.1"/>
    <property type="molecule type" value="Genomic_DNA"/>
</dbReference>
<gene>
    <name evidence="4" type="ORF">A6F65_02347</name>
</gene>
<dbReference type="InterPro" id="IPR003399">
    <property type="entry name" value="Mce/MlaD"/>
</dbReference>
<name>A0A1C7DAV7_9SPHN</name>
<reference evidence="4 5" key="1">
    <citation type="submission" date="2016-07" db="EMBL/GenBank/DDBJ databases">
        <title>Complete genome sequence of Altererythrobacter namhicola JCM 16345T, containing esterase-encoding genes.</title>
        <authorList>
            <person name="Cheng H."/>
            <person name="Wu Y.-H."/>
            <person name="Jian S.-L."/>
            <person name="Huo Y.-Y."/>
            <person name="Wang C.-S."/>
            <person name="Xu X.-W."/>
        </authorList>
    </citation>
    <scope>NUCLEOTIDE SEQUENCE [LARGE SCALE GENOMIC DNA]</scope>
    <source>
        <strain evidence="4 5">JCM 16345</strain>
    </source>
</reference>
<dbReference type="PANTHER" id="PTHR36698:SF3">
    <property type="entry name" value="ABC-TYPE TRANSPORT AUXILIARY LIPOPROTEIN COMPONENT DOMAIN-CONTAINING PROTEIN"/>
    <property type="match status" value="1"/>
</dbReference>
<keyword evidence="1" id="KW-0175">Coiled coil</keyword>
<evidence type="ECO:0000259" key="3">
    <source>
        <dbReference type="Pfam" id="PF02470"/>
    </source>
</evidence>
<evidence type="ECO:0000256" key="2">
    <source>
        <dbReference type="SAM" id="MobiDB-lite"/>
    </source>
</evidence>
<evidence type="ECO:0000313" key="4">
    <source>
        <dbReference type="EMBL" id="ANU08630.1"/>
    </source>
</evidence>
<dbReference type="AlphaFoldDB" id="A0A1C7DAV7"/>
<dbReference type="Pfam" id="PF02470">
    <property type="entry name" value="MlaD"/>
    <property type="match status" value="1"/>
</dbReference>
<dbReference type="PANTHER" id="PTHR36698">
    <property type="entry name" value="BLL5892 PROTEIN"/>
    <property type="match status" value="1"/>
</dbReference>
<dbReference type="KEGG" id="anh:A6F65_02347"/>
<protein>
    <submittedName>
        <fullName evidence="4">Mce related protein</fullName>
    </submittedName>
</protein>
<organism evidence="4 5">
    <name type="scientific">Paraurantiacibacter namhicola</name>
    <dbReference type="NCBI Taxonomy" id="645517"/>
    <lineage>
        <taxon>Bacteria</taxon>
        <taxon>Pseudomonadati</taxon>
        <taxon>Pseudomonadota</taxon>
        <taxon>Alphaproteobacteria</taxon>
        <taxon>Sphingomonadales</taxon>
        <taxon>Erythrobacteraceae</taxon>
        <taxon>Paraurantiacibacter</taxon>
    </lineage>
</organism>
<feature type="coiled-coil region" evidence="1">
    <location>
        <begin position="197"/>
        <end position="253"/>
    </location>
</feature>
<accession>A0A1C7DAV7</accession>
<feature type="region of interest" description="Disordered" evidence="2">
    <location>
        <begin position="289"/>
        <end position="312"/>
    </location>
</feature>
<dbReference type="STRING" id="645517.A6F65_02347"/>
<keyword evidence="5" id="KW-1185">Reference proteome</keyword>
<dbReference type="RefSeq" id="WP_067788992.1">
    <property type="nucleotide sequence ID" value="NZ_CP016545.1"/>
</dbReference>
<feature type="domain" description="Mce/MlaD" evidence="3">
    <location>
        <begin position="38"/>
        <end position="112"/>
    </location>
</feature>
<evidence type="ECO:0000256" key="1">
    <source>
        <dbReference type="SAM" id="Coils"/>
    </source>
</evidence>
<proteinExistence type="predicted"/>